<sequence length="112" mass="12655">MAWPGTRVLEICTVQVRSKTGKSMTAQSRTARSMTEQNRMEQNRMEQSKPGLVYKPELVCRLDQQACRPGLSCTTGSICTTEQSCMMELVCRPVLGYMMEELAYTPELSCMM</sequence>
<dbReference type="AlphaFoldDB" id="A0A2S2NHV9"/>
<organism evidence="2">
    <name type="scientific">Schizaphis graminum</name>
    <name type="common">Green bug aphid</name>
    <dbReference type="NCBI Taxonomy" id="13262"/>
    <lineage>
        <taxon>Eukaryota</taxon>
        <taxon>Metazoa</taxon>
        <taxon>Ecdysozoa</taxon>
        <taxon>Arthropoda</taxon>
        <taxon>Hexapoda</taxon>
        <taxon>Insecta</taxon>
        <taxon>Pterygota</taxon>
        <taxon>Neoptera</taxon>
        <taxon>Paraneoptera</taxon>
        <taxon>Hemiptera</taxon>
        <taxon>Sternorrhyncha</taxon>
        <taxon>Aphidomorpha</taxon>
        <taxon>Aphidoidea</taxon>
        <taxon>Aphididae</taxon>
        <taxon>Aphidini</taxon>
        <taxon>Schizaphis</taxon>
    </lineage>
</organism>
<reference evidence="2" key="1">
    <citation type="submission" date="2018-04" db="EMBL/GenBank/DDBJ databases">
        <title>Transcriptome of Schizaphis graminum biotype I.</title>
        <authorList>
            <person name="Scully E.D."/>
            <person name="Geib S.M."/>
            <person name="Palmer N.A."/>
            <person name="Koch K."/>
            <person name="Bradshaw J."/>
            <person name="Heng-Moss T."/>
            <person name="Sarath G."/>
        </authorList>
    </citation>
    <scope>NUCLEOTIDE SEQUENCE</scope>
</reference>
<name>A0A2S2NHV9_SCHGA</name>
<gene>
    <name evidence="2" type="ORF">g.5474</name>
</gene>
<protein>
    <submittedName>
        <fullName evidence="2">Uncharacterized protein</fullName>
    </submittedName>
</protein>
<proteinExistence type="predicted"/>
<dbReference type="EMBL" id="GGMR01004151">
    <property type="protein sequence ID" value="MBY16770.1"/>
    <property type="molecule type" value="Transcribed_RNA"/>
</dbReference>
<accession>A0A2S2NHV9</accession>
<feature type="compositionally biased region" description="Basic and acidic residues" evidence="1">
    <location>
        <begin position="38"/>
        <end position="47"/>
    </location>
</feature>
<feature type="compositionally biased region" description="Polar residues" evidence="1">
    <location>
        <begin position="20"/>
        <end position="37"/>
    </location>
</feature>
<evidence type="ECO:0000313" key="2">
    <source>
        <dbReference type="EMBL" id="MBY16770.1"/>
    </source>
</evidence>
<feature type="region of interest" description="Disordered" evidence="1">
    <location>
        <begin position="20"/>
        <end position="48"/>
    </location>
</feature>
<evidence type="ECO:0000256" key="1">
    <source>
        <dbReference type="SAM" id="MobiDB-lite"/>
    </source>
</evidence>